<dbReference type="CTD" id="127064953"/>
<dbReference type="CDD" id="cd21806">
    <property type="entry name" value="DEFL_defensin-like"/>
    <property type="match status" value="1"/>
</dbReference>
<dbReference type="PANTHER" id="PTHR13645">
    <property type="entry name" value="DEFENSIN"/>
    <property type="match status" value="1"/>
</dbReference>
<sequence length="105" mass="11704">MKFLVLFAIFATVAYVSGASAPQAIYDGPTYEMRQIRDADENEEMGTAIADESTESPLRHRRVTCDVLSWSSKWLSINHSACAVRCLAQRRKGGRCMNGVCVCRK</sequence>
<keyword evidence="4" id="KW-0732">Signal</keyword>
<accession>A0AAJ7NCI2</accession>
<evidence type="ECO:0000256" key="2">
    <source>
        <dbReference type="ARBA" id="ARBA00022525"/>
    </source>
</evidence>
<dbReference type="InterPro" id="IPR036574">
    <property type="entry name" value="Scorpion_toxin-like_sf"/>
</dbReference>
<dbReference type="SUPFAM" id="SSF57095">
    <property type="entry name" value="Scorpion toxin-like"/>
    <property type="match status" value="1"/>
</dbReference>
<dbReference type="GO" id="GO:0005615">
    <property type="term" value="C:extracellular space"/>
    <property type="evidence" value="ECO:0007669"/>
    <property type="project" value="TreeGrafter"/>
</dbReference>
<name>A0AAJ7NCI2_9HYME</name>
<dbReference type="InterPro" id="IPR001542">
    <property type="entry name" value="Defensin_invertebrate/fungal"/>
</dbReference>
<keyword evidence="3" id="KW-1015">Disulfide bond</keyword>
<dbReference type="Gene3D" id="3.30.30.10">
    <property type="entry name" value="Knottin, scorpion toxin-like"/>
    <property type="match status" value="1"/>
</dbReference>
<evidence type="ECO:0000256" key="1">
    <source>
        <dbReference type="ARBA" id="ARBA00004613"/>
    </source>
</evidence>
<feature type="domain" description="Invertebrate defensins family profile" evidence="5">
    <location>
        <begin position="62"/>
        <end position="105"/>
    </location>
</feature>
<dbReference type="PANTHER" id="PTHR13645:SF0">
    <property type="entry name" value="DEFENSIN"/>
    <property type="match status" value="1"/>
</dbReference>
<dbReference type="GO" id="GO:0006959">
    <property type="term" value="P:humoral immune response"/>
    <property type="evidence" value="ECO:0007669"/>
    <property type="project" value="TreeGrafter"/>
</dbReference>
<comment type="subcellular location">
    <subcellularLocation>
        <location evidence="1">Secreted</location>
    </subcellularLocation>
</comment>
<dbReference type="AlphaFoldDB" id="A0AAJ7NCI2"/>
<evidence type="ECO:0000313" key="7">
    <source>
        <dbReference type="RefSeq" id="XP_017888466.1"/>
    </source>
</evidence>
<evidence type="ECO:0000256" key="3">
    <source>
        <dbReference type="ARBA" id="ARBA00023157"/>
    </source>
</evidence>
<dbReference type="Proteomes" id="UP000694925">
    <property type="component" value="Unplaced"/>
</dbReference>
<evidence type="ECO:0000313" key="6">
    <source>
        <dbReference type="Proteomes" id="UP000694925"/>
    </source>
</evidence>
<keyword evidence="6" id="KW-1185">Reference proteome</keyword>
<feature type="signal peptide" evidence="4">
    <location>
        <begin position="1"/>
        <end position="18"/>
    </location>
</feature>
<dbReference type="Pfam" id="PF01097">
    <property type="entry name" value="Defensin_2"/>
    <property type="match status" value="1"/>
</dbReference>
<protein>
    <submittedName>
        <fullName evidence="7">Defensin-2-like</fullName>
    </submittedName>
</protein>
<proteinExistence type="predicted"/>
<dbReference type="GO" id="GO:0042742">
    <property type="term" value="P:defense response to bacterium"/>
    <property type="evidence" value="ECO:0007669"/>
    <property type="project" value="TreeGrafter"/>
</dbReference>
<dbReference type="GeneID" id="108629966"/>
<evidence type="ECO:0000256" key="4">
    <source>
        <dbReference type="SAM" id="SignalP"/>
    </source>
</evidence>
<reference evidence="7" key="1">
    <citation type="submission" date="2025-08" db="UniProtKB">
        <authorList>
            <consortium name="RefSeq"/>
        </authorList>
    </citation>
    <scope>IDENTIFICATION</scope>
    <source>
        <tissue evidence="7">Whole body</tissue>
    </source>
</reference>
<keyword evidence="2" id="KW-0964">Secreted</keyword>
<dbReference type="KEGG" id="ccal:108629966"/>
<evidence type="ECO:0000259" key="5">
    <source>
        <dbReference type="PROSITE" id="PS51378"/>
    </source>
</evidence>
<dbReference type="RefSeq" id="XP_017888466.1">
    <property type="nucleotide sequence ID" value="XM_018032977.2"/>
</dbReference>
<dbReference type="PROSITE" id="PS51378">
    <property type="entry name" value="INVERT_DEFENSINS"/>
    <property type="match status" value="1"/>
</dbReference>
<gene>
    <name evidence="7" type="primary">LOC108629966</name>
</gene>
<feature type="chain" id="PRO_5042488836" evidence="4">
    <location>
        <begin position="19"/>
        <end position="105"/>
    </location>
</feature>
<organism evidence="6 7">
    <name type="scientific">Ceratina calcarata</name>
    <dbReference type="NCBI Taxonomy" id="156304"/>
    <lineage>
        <taxon>Eukaryota</taxon>
        <taxon>Metazoa</taxon>
        <taxon>Ecdysozoa</taxon>
        <taxon>Arthropoda</taxon>
        <taxon>Hexapoda</taxon>
        <taxon>Insecta</taxon>
        <taxon>Pterygota</taxon>
        <taxon>Neoptera</taxon>
        <taxon>Endopterygota</taxon>
        <taxon>Hymenoptera</taxon>
        <taxon>Apocrita</taxon>
        <taxon>Aculeata</taxon>
        <taxon>Apoidea</taxon>
        <taxon>Anthophila</taxon>
        <taxon>Apidae</taxon>
        <taxon>Ceratina</taxon>
        <taxon>Zadontomerus</taxon>
    </lineage>
</organism>